<dbReference type="Gene3D" id="3.30.470.20">
    <property type="entry name" value="ATP-grasp fold, B domain"/>
    <property type="match status" value="1"/>
</dbReference>
<evidence type="ECO:0000313" key="4">
    <source>
        <dbReference type="EMBL" id="PRX40314.1"/>
    </source>
</evidence>
<dbReference type="AlphaFoldDB" id="A0A2T0LDY7"/>
<dbReference type="SUPFAM" id="SSF56059">
    <property type="entry name" value="Glutathione synthetase ATP-binding domain-like"/>
    <property type="match status" value="1"/>
</dbReference>
<reference evidence="4 5" key="1">
    <citation type="submission" date="2018-03" db="EMBL/GenBank/DDBJ databases">
        <title>Genomic Encyclopedia of Archaeal and Bacterial Type Strains, Phase II (KMG-II): from individual species to whole genera.</title>
        <authorList>
            <person name="Goeker M."/>
        </authorList>
    </citation>
    <scope>NUCLEOTIDE SEQUENCE [LARGE SCALE GENOMIC DNA]</scope>
    <source>
        <strain evidence="4 5">DSM 44946</strain>
    </source>
</reference>
<feature type="compositionally biased region" description="Basic and acidic residues" evidence="2">
    <location>
        <begin position="363"/>
        <end position="374"/>
    </location>
</feature>
<dbReference type="EMBL" id="PVNE01000014">
    <property type="protein sequence ID" value="PRX40314.1"/>
    <property type="molecule type" value="Genomic_DNA"/>
</dbReference>
<dbReference type="Gene3D" id="3.40.50.20">
    <property type="match status" value="1"/>
</dbReference>
<dbReference type="InterPro" id="IPR011761">
    <property type="entry name" value="ATP-grasp"/>
</dbReference>
<evidence type="ECO:0000256" key="2">
    <source>
        <dbReference type="SAM" id="MobiDB-lite"/>
    </source>
</evidence>
<keyword evidence="1" id="KW-0067">ATP-binding</keyword>
<dbReference type="Proteomes" id="UP000237797">
    <property type="component" value="Unassembled WGS sequence"/>
</dbReference>
<accession>A0A2T0LDY7</accession>
<evidence type="ECO:0000313" key="5">
    <source>
        <dbReference type="Proteomes" id="UP000237797"/>
    </source>
</evidence>
<keyword evidence="4" id="KW-0436">Ligase</keyword>
<proteinExistence type="predicted"/>
<name>A0A2T0LDY7_9BACL</name>
<dbReference type="Gene3D" id="3.30.1490.20">
    <property type="entry name" value="ATP-grasp fold, A domain"/>
    <property type="match status" value="1"/>
</dbReference>
<keyword evidence="1" id="KW-0547">Nucleotide-binding</keyword>
<evidence type="ECO:0000259" key="3">
    <source>
        <dbReference type="PROSITE" id="PS50975"/>
    </source>
</evidence>
<feature type="region of interest" description="Disordered" evidence="2">
    <location>
        <begin position="363"/>
        <end position="399"/>
    </location>
</feature>
<dbReference type="PROSITE" id="PS50975">
    <property type="entry name" value="ATP_GRASP"/>
    <property type="match status" value="1"/>
</dbReference>
<organism evidence="4 5">
    <name type="scientific">Planifilum fimeticola</name>
    <dbReference type="NCBI Taxonomy" id="201975"/>
    <lineage>
        <taxon>Bacteria</taxon>
        <taxon>Bacillati</taxon>
        <taxon>Bacillota</taxon>
        <taxon>Bacilli</taxon>
        <taxon>Bacillales</taxon>
        <taxon>Thermoactinomycetaceae</taxon>
        <taxon>Planifilum</taxon>
    </lineage>
</organism>
<dbReference type="InterPro" id="IPR003806">
    <property type="entry name" value="ATP-grasp_PylC-type"/>
</dbReference>
<dbReference type="GO" id="GO:0016874">
    <property type="term" value="F:ligase activity"/>
    <property type="evidence" value="ECO:0007669"/>
    <property type="project" value="UniProtKB-KW"/>
</dbReference>
<dbReference type="InterPro" id="IPR013815">
    <property type="entry name" value="ATP_grasp_subdomain_1"/>
</dbReference>
<dbReference type="GO" id="GO:0005524">
    <property type="term" value="F:ATP binding"/>
    <property type="evidence" value="ECO:0007669"/>
    <property type="project" value="UniProtKB-UniRule"/>
</dbReference>
<sequence length="399" mass="45025">MALHLARLFRKAGFRVLSAESMKYPLLSFSNAVDRCFSLPGPAADEAGFVEGLASLIREQGVDWLIPTCEETFYIAKYRGELETGCRVLTDDLDTLARLHHKGVFIEELKRAGELVPKTALVCDLSDWRRAVEEIPFPAVLKPAYSRFATQVHFLEEPAAEPPVSLDRPWVLQERIPGPQLSTYAVAHRGRLTAYSCYRRVFRVGTGSSITFRHEAEPLLYRWTERLVKRYRYTGQIAFDFIRSDEDGKYYPLECNPRATSGIHLFTDASLVKAMVGSPSDVAFPDPGTKAMLGIPVLLYGRRQGKLREWLNTLATYRDVIFDRRDPLPSLGQGISLLSLCMTSLRRRIPLLELTTHDIEWEGEEHDKGTDHRRNGISRTSLGPAPEAVGTGGDRFRPE</sequence>
<protein>
    <submittedName>
        <fullName evidence="4">Putative ATP-grasp superfamily ATP-dependent carboligase</fullName>
    </submittedName>
</protein>
<gene>
    <name evidence="4" type="ORF">CLV97_1142</name>
</gene>
<dbReference type="GO" id="GO:0046872">
    <property type="term" value="F:metal ion binding"/>
    <property type="evidence" value="ECO:0007669"/>
    <property type="project" value="InterPro"/>
</dbReference>
<comment type="caution">
    <text evidence="4">The sequence shown here is derived from an EMBL/GenBank/DDBJ whole genome shotgun (WGS) entry which is preliminary data.</text>
</comment>
<keyword evidence="5" id="KW-1185">Reference proteome</keyword>
<feature type="domain" description="ATP-grasp" evidence="3">
    <location>
        <begin position="106"/>
        <end position="284"/>
    </location>
</feature>
<dbReference type="Pfam" id="PF02655">
    <property type="entry name" value="ATP-grasp_3"/>
    <property type="match status" value="1"/>
</dbReference>
<evidence type="ECO:0000256" key="1">
    <source>
        <dbReference type="PROSITE-ProRule" id="PRU00409"/>
    </source>
</evidence>